<evidence type="ECO:0000313" key="13">
    <source>
        <dbReference type="EMBL" id="WHO08583.1"/>
    </source>
</evidence>
<dbReference type="RefSeq" id="WP_269698593.1">
    <property type="nucleotide sequence ID" value="NZ_CP080387.1"/>
</dbReference>
<comment type="caution">
    <text evidence="10">Lacks conserved residue(s) required for the propagation of feature annotation.</text>
</comment>
<dbReference type="HAMAP" id="MF_02002">
    <property type="entry name" value="Ile_tRNA_synth_type1"/>
    <property type="match status" value="1"/>
</dbReference>
<dbReference type="PRINTS" id="PR00984">
    <property type="entry name" value="TRNASYNTHILE"/>
</dbReference>
<dbReference type="InterPro" id="IPR009008">
    <property type="entry name" value="Val/Leu/Ile-tRNA-synth_edit"/>
</dbReference>
<dbReference type="PANTHER" id="PTHR42765:SF1">
    <property type="entry name" value="ISOLEUCINE--TRNA LIGASE, MITOCHONDRIAL"/>
    <property type="match status" value="1"/>
</dbReference>
<dbReference type="InterPro" id="IPR013155">
    <property type="entry name" value="M/V/L/I-tRNA-synth_anticd-bd"/>
</dbReference>
<protein>
    <recommendedName>
        <fullName evidence="10">Isoleucine--tRNA ligase</fullName>
        <ecNumber evidence="10">6.1.1.5</ecNumber>
    </recommendedName>
    <alternativeName>
        <fullName evidence="10">Isoleucyl-tRNA synthetase</fullName>
        <shortName evidence="10">IleRS</shortName>
    </alternativeName>
</protein>
<keyword evidence="7 10" id="KW-0030">Aminoacyl-tRNA synthetase</keyword>
<dbReference type="InterPro" id="IPR033708">
    <property type="entry name" value="Anticodon_Ile_BEm"/>
</dbReference>
<keyword evidence="6 10" id="KW-0648">Protein biosynthesis</keyword>
<dbReference type="InterPro" id="IPR002301">
    <property type="entry name" value="Ile-tRNA-ligase"/>
</dbReference>
<dbReference type="EMBL" id="CP080387">
    <property type="protein sequence ID" value="WHO08583.1"/>
    <property type="molecule type" value="Genomic_DNA"/>
</dbReference>
<reference evidence="13 14" key="1">
    <citation type="journal article" date="2023" name="Syst. Appl. Microbiol.">
        <title>Agrobacterium cucumeris sp. nov. isolated from crazy roots on cucumber (Cucumis sativus).</title>
        <authorList>
            <person name="Warabieda M."/>
            <person name="Kuzmanovic N."/>
            <person name="Trzcinski P."/>
            <person name="Pulawska J."/>
        </authorList>
    </citation>
    <scope>NUCLEOTIDE SEQUENCE [LARGE SCALE GENOMIC DNA]</scope>
    <source>
        <strain evidence="13 14">O132</strain>
    </source>
</reference>
<dbReference type="InterPro" id="IPR050081">
    <property type="entry name" value="Ile-tRNA_ligase"/>
</dbReference>
<feature type="short sequence motif" description="'HIGH' region" evidence="10">
    <location>
        <begin position="64"/>
        <end position="74"/>
    </location>
</feature>
<dbReference type="Proteomes" id="UP001225611">
    <property type="component" value="Chromosome 1"/>
</dbReference>
<dbReference type="NCBIfam" id="TIGR00392">
    <property type="entry name" value="ileS"/>
    <property type="match status" value="1"/>
</dbReference>
<accession>A0ABY8RN75</accession>
<evidence type="ECO:0000256" key="4">
    <source>
        <dbReference type="ARBA" id="ARBA00022741"/>
    </source>
</evidence>
<keyword evidence="4 10" id="KW-0547">Nucleotide-binding</keyword>
<dbReference type="SUPFAM" id="SSF52374">
    <property type="entry name" value="Nucleotidylyl transferase"/>
    <property type="match status" value="1"/>
</dbReference>
<keyword evidence="5 10" id="KW-0067">ATP-binding</keyword>
<comment type="subcellular location">
    <subcellularLocation>
        <location evidence="10">Cytoplasm</location>
    </subcellularLocation>
</comment>
<dbReference type="SUPFAM" id="SSF50677">
    <property type="entry name" value="ValRS/IleRS/LeuRS editing domain"/>
    <property type="match status" value="1"/>
</dbReference>
<dbReference type="PROSITE" id="PS00178">
    <property type="entry name" value="AA_TRNA_LIGASE_I"/>
    <property type="match status" value="1"/>
</dbReference>
<feature type="domain" description="Aminoacyl-tRNA synthetase class Ia" evidence="11">
    <location>
        <begin position="35"/>
        <end position="678"/>
    </location>
</feature>
<comment type="catalytic activity">
    <reaction evidence="9 10">
        <text>tRNA(Ile) + L-isoleucine + ATP = L-isoleucyl-tRNA(Ile) + AMP + diphosphate</text>
        <dbReference type="Rhea" id="RHEA:11060"/>
        <dbReference type="Rhea" id="RHEA-COMP:9666"/>
        <dbReference type="Rhea" id="RHEA-COMP:9695"/>
        <dbReference type="ChEBI" id="CHEBI:30616"/>
        <dbReference type="ChEBI" id="CHEBI:33019"/>
        <dbReference type="ChEBI" id="CHEBI:58045"/>
        <dbReference type="ChEBI" id="CHEBI:78442"/>
        <dbReference type="ChEBI" id="CHEBI:78528"/>
        <dbReference type="ChEBI" id="CHEBI:456215"/>
        <dbReference type="EC" id="6.1.1.5"/>
    </reaction>
</comment>
<keyword evidence="2 10" id="KW-0963">Cytoplasm</keyword>
<dbReference type="InterPro" id="IPR023585">
    <property type="entry name" value="Ile-tRNA-ligase_type1"/>
</dbReference>
<keyword evidence="14" id="KW-1185">Reference proteome</keyword>
<dbReference type="Pfam" id="PF00133">
    <property type="entry name" value="tRNA-synt_1"/>
    <property type="match status" value="1"/>
</dbReference>
<evidence type="ECO:0000256" key="1">
    <source>
        <dbReference type="ARBA" id="ARBA00006887"/>
    </source>
</evidence>
<dbReference type="GO" id="GO:0004822">
    <property type="term" value="F:isoleucine-tRNA ligase activity"/>
    <property type="evidence" value="ECO:0007669"/>
    <property type="project" value="UniProtKB-EC"/>
</dbReference>
<name>A0ABY8RN75_9HYPH</name>
<dbReference type="CDD" id="cd07960">
    <property type="entry name" value="Anticodon_Ia_Ile_BEm"/>
    <property type="match status" value="1"/>
</dbReference>
<dbReference type="Gene3D" id="3.90.740.10">
    <property type="entry name" value="Valyl/Leucyl/Isoleucyl-tRNA synthetase, editing domain"/>
    <property type="match status" value="1"/>
</dbReference>
<dbReference type="InterPro" id="IPR001412">
    <property type="entry name" value="aa-tRNA-synth_I_CS"/>
</dbReference>
<proteinExistence type="inferred from homology"/>
<evidence type="ECO:0000259" key="11">
    <source>
        <dbReference type="Pfam" id="PF00133"/>
    </source>
</evidence>
<comment type="function">
    <text evidence="8 10">Catalyzes the attachment of isoleucine to tRNA(Ile). As IleRS can inadvertently accommodate and process structurally similar amino acids such as valine, to avoid such errors it has two additional distinct tRNA(Ile)-dependent editing activities. One activity is designated as 'pretransfer' editing and involves the hydrolysis of activated Val-AMP. The other activity is designated 'posttransfer' editing and involves deacylation of mischarged Val-tRNA(Ile).</text>
</comment>
<feature type="short sequence motif" description="'KMSKS' region" evidence="10">
    <location>
        <begin position="641"/>
        <end position="645"/>
    </location>
</feature>
<feature type="binding site" evidence="10">
    <location>
        <position position="600"/>
    </location>
    <ligand>
        <name>L-isoleucyl-5'-AMP</name>
        <dbReference type="ChEBI" id="CHEBI:178002"/>
    </ligand>
</feature>
<dbReference type="Gene3D" id="1.10.730.20">
    <property type="match status" value="1"/>
</dbReference>
<organism evidence="13 14">
    <name type="scientific">Agrobacterium cucumeris</name>
    <dbReference type="NCBI Taxonomy" id="2862866"/>
    <lineage>
        <taxon>Bacteria</taxon>
        <taxon>Pseudomonadati</taxon>
        <taxon>Pseudomonadota</taxon>
        <taxon>Alphaproteobacteria</taxon>
        <taxon>Hyphomicrobiales</taxon>
        <taxon>Rhizobiaceae</taxon>
        <taxon>Rhizobium/Agrobacterium group</taxon>
        <taxon>Agrobacterium</taxon>
    </lineage>
</organism>
<dbReference type="InterPro" id="IPR009080">
    <property type="entry name" value="tRNAsynth_Ia_anticodon-bd"/>
</dbReference>
<evidence type="ECO:0000256" key="2">
    <source>
        <dbReference type="ARBA" id="ARBA00022490"/>
    </source>
</evidence>
<evidence type="ECO:0000256" key="10">
    <source>
        <dbReference type="HAMAP-Rule" id="MF_02002"/>
    </source>
</evidence>
<sequence>MSDTAEKLDYSATLYLPQTDFPMRAGLPQKEPETVKRWQEMGLYKRLRASAAGREKFVLHDGPPYANGNIHIGHALNKILKDVITRSFQMRGYDANYVPGWDCHGLPIEWKIEEAYRAKGKNKDEVPVNEFRKECRDFAAGWIKVQSEEFKRLGIEGDFENPYTTMNFHAEARIAGELLKIARTGQLYRGSKPIMWSVVERTALAEAEVEYADVESDMIWVKFPVKDAVPGLSDVSVVIWTTTPWTIPGNRAIAFSSRVEYGLFEVESAQNDFGPQPGEKLIFAKKLADEAAAKAKLTFKLVRDVKTEELAAITCAHPLASLGYDFPVPLLDGDHVTDDAGTGFVHTAPSHGREDFDVWTAHHRELEARGVSSAIPFPVGDDGFYTEDAPGFGPSAEGGAARVMDDNGKKGDANDRVIKALIAANNLFARGRLKHSYPHSWRSKKPVIFRNTPQWFVYMDKELGDGTTLRSRSLDAIDQTRFVPASGQNRLRAMIEGRPDWVLSRQRSWGVPIAVFADEKGEVLVDEAVNARILEAFEAEGADAWFAEGAKQRFLGNDHDHDKWLQVMDILDVWFDSGCTHTFTLEDRPDMKWPADVYLEGSDQHRGWFHSSLLESCATRGRAPYNAVVTHGFTMDEKGEKMSKSKGNVVSPQEVMKDAGADILRLWVMTTDYWDDQRLGKAIIQTNVDAYRKLRNTIRWMLGTLAHYEGEEVAYDDLPELEKLVLHRLSDLDKVVREGYDGFEFKKIARALVDFSNVELSAFYFDIRKDTLYCDAPSSLKRRASLSVIAKLFDCLVSWLAPMLPFTTEEAWLSRYPDAESVHLVQFPAIPAEWKNEALEAKWDKIRKVRTVVTGALEVERREKRIGSSLEAAPVVHIADADLLAALKGQDFAEICITSAISVVGDEGPADGFRLPEVAKVVVEQKLAEGAKCARSWRITTDVGSDPQYPDVSARDAAALRELAALA</sequence>
<keyword evidence="3 10" id="KW-0436">Ligase</keyword>
<feature type="domain" description="Methionyl/Valyl/Leucyl/Isoleucyl-tRNA synthetase anticodon-binding" evidence="12">
    <location>
        <begin position="723"/>
        <end position="871"/>
    </location>
</feature>
<gene>
    <name evidence="10 13" type="primary">ileS</name>
    <name evidence="13" type="ORF">KZ699_01935</name>
</gene>
<comment type="domain">
    <text evidence="10">IleRS has two distinct active sites: one for aminoacylation and one for editing. The misactivated valine is translocated from the active site to the editing site, which sterically excludes the correctly activated isoleucine. The single editing site contains two valyl binding pockets, one specific for each substrate (Val-AMP or Val-tRNA(Ile)).</text>
</comment>
<dbReference type="EC" id="6.1.1.5" evidence="10"/>
<feature type="binding site" evidence="10">
    <location>
        <position position="644"/>
    </location>
    <ligand>
        <name>ATP</name>
        <dbReference type="ChEBI" id="CHEBI:30616"/>
    </ligand>
</feature>
<evidence type="ECO:0000256" key="6">
    <source>
        <dbReference type="ARBA" id="ARBA00022917"/>
    </source>
</evidence>
<dbReference type="InterPro" id="IPR014729">
    <property type="entry name" value="Rossmann-like_a/b/a_fold"/>
</dbReference>
<dbReference type="Pfam" id="PF08264">
    <property type="entry name" value="Anticodon_1"/>
    <property type="match status" value="1"/>
</dbReference>
<evidence type="ECO:0000256" key="8">
    <source>
        <dbReference type="ARBA" id="ARBA00025217"/>
    </source>
</evidence>
<evidence type="ECO:0000256" key="9">
    <source>
        <dbReference type="ARBA" id="ARBA00048359"/>
    </source>
</evidence>
<evidence type="ECO:0000313" key="14">
    <source>
        <dbReference type="Proteomes" id="UP001225611"/>
    </source>
</evidence>
<dbReference type="PANTHER" id="PTHR42765">
    <property type="entry name" value="SOLEUCYL-TRNA SYNTHETASE"/>
    <property type="match status" value="1"/>
</dbReference>
<dbReference type="InterPro" id="IPR002300">
    <property type="entry name" value="aa-tRNA-synth_Ia"/>
</dbReference>
<dbReference type="SUPFAM" id="SSF47323">
    <property type="entry name" value="Anticodon-binding domain of a subclass of class I aminoacyl-tRNA synthetases"/>
    <property type="match status" value="1"/>
</dbReference>
<comment type="subunit">
    <text evidence="10">Monomer.</text>
</comment>
<evidence type="ECO:0000256" key="5">
    <source>
        <dbReference type="ARBA" id="ARBA00022840"/>
    </source>
</evidence>
<evidence type="ECO:0000256" key="3">
    <source>
        <dbReference type="ARBA" id="ARBA00022598"/>
    </source>
</evidence>
<evidence type="ECO:0000259" key="12">
    <source>
        <dbReference type="Pfam" id="PF08264"/>
    </source>
</evidence>
<comment type="similarity">
    <text evidence="1 10">Belongs to the class-I aminoacyl-tRNA synthetase family. IleS type 1 subfamily.</text>
</comment>
<dbReference type="Gene3D" id="3.40.50.620">
    <property type="entry name" value="HUPs"/>
    <property type="match status" value="2"/>
</dbReference>
<evidence type="ECO:0000256" key="7">
    <source>
        <dbReference type="ARBA" id="ARBA00023146"/>
    </source>
</evidence>